<dbReference type="OrthoDB" id="794757at2"/>
<evidence type="ECO:0000313" key="2">
    <source>
        <dbReference type="EMBL" id="PRY89289.1"/>
    </source>
</evidence>
<keyword evidence="3" id="KW-1185">Reference proteome</keyword>
<feature type="signal peptide" evidence="1">
    <location>
        <begin position="1"/>
        <end position="23"/>
    </location>
</feature>
<evidence type="ECO:0000256" key="1">
    <source>
        <dbReference type="SAM" id="SignalP"/>
    </source>
</evidence>
<accession>A0A2T0WRG3</accession>
<dbReference type="RefSeq" id="WP_106133049.1">
    <property type="nucleotide sequence ID" value="NZ_PVTR01000003.1"/>
</dbReference>
<protein>
    <submittedName>
        <fullName evidence="2">Uncharacterized protein</fullName>
    </submittedName>
</protein>
<keyword evidence="1" id="KW-0732">Signal</keyword>
<dbReference type="EMBL" id="PVTR01000003">
    <property type="protein sequence ID" value="PRY89289.1"/>
    <property type="molecule type" value="Genomic_DNA"/>
</dbReference>
<sequence length="186" mass="21429">MKLKYLKCSIILPFLLWGCSNISDEGLNNQPAYFPIQEFVEVVAEKAEGKNLIKEVNINGEKERVTTKPTTEDWLKELSFFLEADINRPALAQSYHSERSESALIHELKEGEKGKIKRIVVKFNEDKVKEISFRSRTENPFYSSETRGVMIFHSEYGELDQFSIENTQEVVFSKPNKLIISASVFE</sequence>
<proteinExistence type="predicted"/>
<dbReference type="Proteomes" id="UP000238157">
    <property type="component" value="Unassembled WGS sequence"/>
</dbReference>
<name>A0A2T0WRG3_9BACT</name>
<dbReference type="AlphaFoldDB" id="A0A2T0WRG3"/>
<feature type="chain" id="PRO_5015659185" evidence="1">
    <location>
        <begin position="24"/>
        <end position="186"/>
    </location>
</feature>
<comment type="caution">
    <text evidence="2">The sequence shown here is derived from an EMBL/GenBank/DDBJ whole genome shotgun (WGS) entry which is preliminary data.</text>
</comment>
<reference evidence="2 3" key="1">
    <citation type="submission" date="2018-03" db="EMBL/GenBank/DDBJ databases">
        <title>Genomic Encyclopedia of Archaeal and Bacterial Type Strains, Phase II (KMG-II): from individual species to whole genera.</title>
        <authorList>
            <person name="Goeker M."/>
        </authorList>
    </citation>
    <scope>NUCLEOTIDE SEQUENCE [LARGE SCALE GENOMIC DNA]</scope>
    <source>
        <strain evidence="2 3">DSM 27929</strain>
    </source>
</reference>
<evidence type="ECO:0000313" key="3">
    <source>
        <dbReference type="Proteomes" id="UP000238157"/>
    </source>
</evidence>
<gene>
    <name evidence="2" type="ORF">CLW00_103413</name>
</gene>
<organism evidence="2 3">
    <name type="scientific">Mongoliibacter ruber</name>
    <dbReference type="NCBI Taxonomy" id="1750599"/>
    <lineage>
        <taxon>Bacteria</taxon>
        <taxon>Pseudomonadati</taxon>
        <taxon>Bacteroidota</taxon>
        <taxon>Cytophagia</taxon>
        <taxon>Cytophagales</taxon>
        <taxon>Cyclobacteriaceae</taxon>
        <taxon>Mongoliibacter</taxon>
    </lineage>
</organism>